<proteinExistence type="predicted"/>
<organism evidence="2 3">
    <name type="scientific">Colletotrichum scovillei</name>
    <dbReference type="NCBI Taxonomy" id="1209932"/>
    <lineage>
        <taxon>Eukaryota</taxon>
        <taxon>Fungi</taxon>
        <taxon>Dikarya</taxon>
        <taxon>Ascomycota</taxon>
        <taxon>Pezizomycotina</taxon>
        <taxon>Sordariomycetes</taxon>
        <taxon>Hypocreomycetidae</taxon>
        <taxon>Glomerellales</taxon>
        <taxon>Glomerellaceae</taxon>
        <taxon>Colletotrichum</taxon>
        <taxon>Colletotrichum acutatum species complex</taxon>
    </lineage>
</organism>
<accession>A0A9P7R8H2</accession>
<gene>
    <name evidence="2" type="ORF">JMJ77_002743</name>
</gene>
<comment type="caution">
    <text evidence="2">The sequence shown here is derived from an EMBL/GenBank/DDBJ whole genome shotgun (WGS) entry which is preliminary data.</text>
</comment>
<feature type="signal peptide" evidence="1">
    <location>
        <begin position="1"/>
        <end position="21"/>
    </location>
</feature>
<feature type="chain" id="PRO_5040336396" evidence="1">
    <location>
        <begin position="22"/>
        <end position="73"/>
    </location>
</feature>
<evidence type="ECO:0000256" key="1">
    <source>
        <dbReference type="SAM" id="SignalP"/>
    </source>
</evidence>
<dbReference type="Proteomes" id="UP000699042">
    <property type="component" value="Unassembled WGS sequence"/>
</dbReference>
<dbReference type="AlphaFoldDB" id="A0A9P7R8H2"/>
<sequence>MCHWWPLQCLLLLVPQHLRYKLEIINLEGEKKVNDVRLQLTITPAFLASIGSARSILVLSRTKHLNNVANSLD</sequence>
<name>A0A9P7R8H2_9PEZI</name>
<evidence type="ECO:0000313" key="2">
    <source>
        <dbReference type="EMBL" id="KAG7052135.1"/>
    </source>
</evidence>
<protein>
    <submittedName>
        <fullName evidence="2">Uncharacterized protein</fullName>
    </submittedName>
</protein>
<reference evidence="2" key="1">
    <citation type="submission" date="2021-05" db="EMBL/GenBank/DDBJ databases">
        <title>Comparative genomics of three Colletotrichum scovillei strains and genetic complementation revealed genes involved fungal growth and virulence on chili pepper.</title>
        <authorList>
            <person name="Hsieh D.-K."/>
            <person name="Chuang S.-C."/>
            <person name="Chen C.-Y."/>
            <person name="Chao Y.-T."/>
            <person name="Lu M.-Y.J."/>
            <person name="Lee M.-H."/>
            <person name="Shih M.-C."/>
        </authorList>
    </citation>
    <scope>NUCLEOTIDE SEQUENCE</scope>
    <source>
        <strain evidence="2">Coll-153</strain>
    </source>
</reference>
<keyword evidence="3" id="KW-1185">Reference proteome</keyword>
<keyword evidence="1" id="KW-0732">Signal</keyword>
<evidence type="ECO:0000313" key="3">
    <source>
        <dbReference type="Proteomes" id="UP000699042"/>
    </source>
</evidence>
<dbReference type="EMBL" id="JAESDN010000004">
    <property type="protein sequence ID" value="KAG7052135.1"/>
    <property type="molecule type" value="Genomic_DNA"/>
</dbReference>